<sequence length="133" mass="13801">MSGTIRSDGRVAIVTGSGRGLGRDPSVVINSTTAETAQKTVDDITNASGKAIKGEPHNILVNSVAPVGLTFGTEAHVHDATRAVMDKYMSPGRVELTEAWLASKDNKVTGDAFAAVGKFVTRIFLAETKGSAG</sequence>
<gene>
    <name evidence="1" type="ORF">CDV36_005465</name>
</gene>
<dbReference type="EMBL" id="NKUJ01000076">
    <property type="protein sequence ID" value="RMJ14870.1"/>
    <property type="molecule type" value="Genomic_DNA"/>
</dbReference>
<organism evidence="1 2">
    <name type="scientific">Fusarium kuroshium</name>
    <dbReference type="NCBI Taxonomy" id="2010991"/>
    <lineage>
        <taxon>Eukaryota</taxon>
        <taxon>Fungi</taxon>
        <taxon>Dikarya</taxon>
        <taxon>Ascomycota</taxon>
        <taxon>Pezizomycotina</taxon>
        <taxon>Sordariomycetes</taxon>
        <taxon>Hypocreomycetidae</taxon>
        <taxon>Hypocreales</taxon>
        <taxon>Nectriaceae</taxon>
        <taxon>Fusarium</taxon>
        <taxon>Fusarium solani species complex</taxon>
    </lineage>
</organism>
<dbReference type="STRING" id="2010991.A0A3M2SBC1"/>
<keyword evidence="2" id="KW-1185">Reference proteome</keyword>
<dbReference type="SUPFAM" id="SSF51735">
    <property type="entry name" value="NAD(P)-binding Rossmann-fold domains"/>
    <property type="match status" value="1"/>
</dbReference>
<dbReference type="Proteomes" id="UP000277212">
    <property type="component" value="Unassembled WGS sequence"/>
</dbReference>
<reference evidence="1 2" key="1">
    <citation type="submission" date="2017-06" db="EMBL/GenBank/DDBJ databases">
        <title>Comparative genomic analysis of Ambrosia Fusariam Clade fungi.</title>
        <authorList>
            <person name="Stajich J.E."/>
            <person name="Carrillo J."/>
            <person name="Kijimoto T."/>
            <person name="Eskalen A."/>
            <person name="O'Donnell K."/>
            <person name="Kasson M."/>
        </authorList>
    </citation>
    <scope>NUCLEOTIDE SEQUENCE [LARGE SCALE GENOMIC DNA]</scope>
    <source>
        <strain evidence="1">UCR3666</strain>
    </source>
</reference>
<evidence type="ECO:0000313" key="1">
    <source>
        <dbReference type="EMBL" id="RMJ14870.1"/>
    </source>
</evidence>
<accession>A0A3M2SBC1</accession>
<dbReference type="InterPro" id="IPR036291">
    <property type="entry name" value="NAD(P)-bd_dom_sf"/>
</dbReference>
<dbReference type="AlphaFoldDB" id="A0A3M2SBC1"/>
<dbReference type="OrthoDB" id="47007at2759"/>
<name>A0A3M2SBC1_9HYPO</name>
<proteinExistence type="predicted"/>
<comment type="caution">
    <text evidence="1">The sequence shown here is derived from an EMBL/GenBank/DDBJ whole genome shotgun (WGS) entry which is preliminary data.</text>
</comment>
<evidence type="ECO:0000313" key="2">
    <source>
        <dbReference type="Proteomes" id="UP000277212"/>
    </source>
</evidence>
<protein>
    <submittedName>
        <fullName evidence="1">Uncharacterized protein</fullName>
    </submittedName>
</protein>